<dbReference type="Gene3D" id="6.10.140.1730">
    <property type="match status" value="1"/>
</dbReference>
<dbReference type="Proteomes" id="UP000823775">
    <property type="component" value="Unassembled WGS sequence"/>
</dbReference>
<dbReference type="Pfam" id="PF01779">
    <property type="entry name" value="Ribosomal_L29e"/>
    <property type="match status" value="1"/>
</dbReference>
<sequence>MAKSKNHTTNNHSTRHTMNDIKKPIKHRHSSTKGMDPKCLKKIGMLGSTKGRVLKSELEASFDVWKFDVMGEEVSNLWNAKEQNKFNSLVKKNRVSKSKSFLNPALASLPSKNRKSIINYYFDVHVPRRINSQTRSNCKIIDTDDEEGEEEEEGED</sequence>
<evidence type="ECO:0000313" key="6">
    <source>
        <dbReference type="EMBL" id="MCD7447366.1"/>
    </source>
</evidence>
<accession>A0ABS8RKN4</accession>
<comment type="similarity">
    <text evidence="1 4">Belongs to the eukaryotic ribosomal protein eL29 family.</text>
</comment>
<dbReference type="PANTHER" id="PTHR46872:SF10">
    <property type="entry name" value="MYB-LIKE DOMAIN-CONTAINING PROTEIN"/>
    <property type="match status" value="1"/>
</dbReference>
<evidence type="ECO:0000256" key="3">
    <source>
        <dbReference type="ARBA" id="ARBA00023274"/>
    </source>
</evidence>
<keyword evidence="7" id="KW-1185">Reference proteome</keyword>
<reference evidence="6 7" key="1">
    <citation type="journal article" date="2021" name="BMC Genomics">
        <title>Datura genome reveals duplications of psychoactive alkaloid biosynthetic genes and high mutation rate following tissue culture.</title>
        <authorList>
            <person name="Rajewski A."/>
            <person name="Carter-House D."/>
            <person name="Stajich J."/>
            <person name="Litt A."/>
        </authorList>
    </citation>
    <scope>NUCLEOTIDE SEQUENCE [LARGE SCALE GENOMIC DNA]</scope>
    <source>
        <strain evidence="6">AR-01</strain>
    </source>
</reference>
<evidence type="ECO:0000256" key="5">
    <source>
        <dbReference type="SAM" id="MobiDB-lite"/>
    </source>
</evidence>
<gene>
    <name evidence="6" type="ORF">HAX54_027843</name>
</gene>
<protein>
    <recommendedName>
        <fullName evidence="4">60S ribosomal protein L29</fullName>
    </recommendedName>
</protein>
<dbReference type="InterPro" id="IPR002673">
    <property type="entry name" value="Ribosomal_eL29"/>
</dbReference>
<feature type="region of interest" description="Disordered" evidence="5">
    <location>
        <begin position="137"/>
        <end position="156"/>
    </location>
</feature>
<proteinExistence type="inferred from homology"/>
<dbReference type="PANTHER" id="PTHR46872">
    <property type="entry name" value="DNA BINDING PROTEIN"/>
    <property type="match status" value="1"/>
</dbReference>
<keyword evidence="2 4" id="KW-0689">Ribosomal protein</keyword>
<comment type="caution">
    <text evidence="6">The sequence shown here is derived from an EMBL/GenBank/DDBJ whole genome shotgun (WGS) entry which is preliminary data.</text>
</comment>
<name>A0ABS8RKN4_DATST</name>
<keyword evidence="3 4" id="KW-0687">Ribonucleoprotein</keyword>
<evidence type="ECO:0000256" key="4">
    <source>
        <dbReference type="RuleBase" id="RU364026"/>
    </source>
</evidence>
<evidence type="ECO:0000256" key="1">
    <source>
        <dbReference type="ARBA" id="ARBA00010247"/>
    </source>
</evidence>
<evidence type="ECO:0000256" key="2">
    <source>
        <dbReference type="ARBA" id="ARBA00022980"/>
    </source>
</evidence>
<feature type="compositionally biased region" description="Acidic residues" evidence="5">
    <location>
        <begin position="143"/>
        <end position="156"/>
    </location>
</feature>
<organism evidence="6 7">
    <name type="scientific">Datura stramonium</name>
    <name type="common">Jimsonweed</name>
    <name type="synonym">Common thornapple</name>
    <dbReference type="NCBI Taxonomy" id="4076"/>
    <lineage>
        <taxon>Eukaryota</taxon>
        <taxon>Viridiplantae</taxon>
        <taxon>Streptophyta</taxon>
        <taxon>Embryophyta</taxon>
        <taxon>Tracheophyta</taxon>
        <taxon>Spermatophyta</taxon>
        <taxon>Magnoliopsida</taxon>
        <taxon>eudicotyledons</taxon>
        <taxon>Gunneridae</taxon>
        <taxon>Pentapetalae</taxon>
        <taxon>asterids</taxon>
        <taxon>lamiids</taxon>
        <taxon>Solanales</taxon>
        <taxon>Solanaceae</taxon>
        <taxon>Solanoideae</taxon>
        <taxon>Datureae</taxon>
        <taxon>Datura</taxon>
    </lineage>
</organism>
<dbReference type="EMBL" id="JACEIK010000034">
    <property type="protein sequence ID" value="MCD7447366.1"/>
    <property type="molecule type" value="Genomic_DNA"/>
</dbReference>
<evidence type="ECO:0000313" key="7">
    <source>
        <dbReference type="Proteomes" id="UP000823775"/>
    </source>
</evidence>